<sequence length="39" mass="4121">MTGRVGGRPGAEMLAKPGSGPLARRKTAASDLIIRRMKL</sequence>
<keyword evidence="3" id="KW-1185">Reference proteome</keyword>
<dbReference type="Proteomes" id="UP000004756">
    <property type="component" value="Unassembled WGS sequence"/>
</dbReference>
<comment type="caution">
    <text evidence="2">The sequence shown here is derived from an EMBL/GenBank/DDBJ whole genome shotgun (WGS) entry which is preliminary data.</text>
</comment>
<dbReference type="AlphaFoldDB" id="C0D5F0"/>
<dbReference type="HOGENOM" id="CLU_3307094_0_0_9"/>
<accession>C0D5F0</accession>
<proteinExistence type="predicted"/>
<gene>
    <name evidence="2" type="ORF">CLOSTASPAR_04496</name>
</gene>
<feature type="region of interest" description="Disordered" evidence="1">
    <location>
        <begin position="1"/>
        <end position="27"/>
    </location>
</feature>
<organism evidence="2 3">
    <name type="scientific">[Clostridium] asparagiforme DSM 15981</name>
    <dbReference type="NCBI Taxonomy" id="518636"/>
    <lineage>
        <taxon>Bacteria</taxon>
        <taxon>Bacillati</taxon>
        <taxon>Bacillota</taxon>
        <taxon>Clostridia</taxon>
        <taxon>Lachnospirales</taxon>
        <taxon>Lachnospiraceae</taxon>
        <taxon>Enterocloster</taxon>
    </lineage>
</organism>
<name>C0D5F0_9FIRM</name>
<reference evidence="2 3" key="1">
    <citation type="submission" date="2009-01" db="EMBL/GenBank/DDBJ databases">
        <authorList>
            <person name="Fulton L."/>
            <person name="Clifton S."/>
            <person name="Fulton B."/>
            <person name="Xu J."/>
            <person name="Minx P."/>
            <person name="Pepin K.H."/>
            <person name="Johnson M."/>
            <person name="Bhonagiri V."/>
            <person name="Nash W.E."/>
            <person name="Mardis E.R."/>
            <person name="Wilson R.K."/>
        </authorList>
    </citation>
    <scope>NUCLEOTIDE SEQUENCE [LARGE SCALE GENOMIC DNA]</scope>
    <source>
        <strain evidence="2 3">DSM 15981</strain>
    </source>
</reference>
<protein>
    <submittedName>
        <fullName evidence="2">Uncharacterized protein</fullName>
    </submittedName>
</protein>
<reference evidence="2 3" key="2">
    <citation type="submission" date="2009-02" db="EMBL/GenBank/DDBJ databases">
        <title>Draft genome sequence of Clostridium asparagiforme (DSM 15981).</title>
        <authorList>
            <person name="Sudarsanam P."/>
            <person name="Ley R."/>
            <person name="Guruge J."/>
            <person name="Turnbaugh P.J."/>
            <person name="Mahowald M."/>
            <person name="Liep D."/>
            <person name="Gordon J."/>
        </authorList>
    </citation>
    <scope>NUCLEOTIDE SEQUENCE [LARGE SCALE GENOMIC DNA]</scope>
    <source>
        <strain evidence="2 3">DSM 15981</strain>
    </source>
</reference>
<evidence type="ECO:0000313" key="3">
    <source>
        <dbReference type="Proteomes" id="UP000004756"/>
    </source>
</evidence>
<evidence type="ECO:0000256" key="1">
    <source>
        <dbReference type="SAM" id="MobiDB-lite"/>
    </source>
</evidence>
<evidence type="ECO:0000313" key="2">
    <source>
        <dbReference type="EMBL" id="EEG53462.1"/>
    </source>
</evidence>
<dbReference type="EMBL" id="ACCJ01000366">
    <property type="protein sequence ID" value="EEG53462.1"/>
    <property type="molecule type" value="Genomic_DNA"/>
</dbReference>